<proteinExistence type="predicted"/>
<keyword evidence="1" id="KW-0862">Zinc</keyword>
<dbReference type="SMART" id="SM01388">
    <property type="entry name" value="Mob1_phocein"/>
    <property type="match status" value="1"/>
</dbReference>
<dbReference type="Pfam" id="PF03637">
    <property type="entry name" value="Mob1_phocein"/>
    <property type="match status" value="1"/>
</dbReference>
<keyword evidence="2" id="KW-0732">Signal</keyword>
<keyword evidence="4" id="KW-1185">Reference proteome</keyword>
<dbReference type="Proteomes" id="UP000789831">
    <property type="component" value="Unassembled WGS sequence"/>
</dbReference>
<evidence type="ECO:0000256" key="1">
    <source>
        <dbReference type="PIRSR" id="PIRSR605301-1"/>
    </source>
</evidence>
<dbReference type="AlphaFoldDB" id="A0A9N9FFD8"/>
<feature type="binding site" evidence="1">
    <location>
        <position position="92"/>
    </location>
    <ligand>
        <name>Zn(2+)</name>
        <dbReference type="ChEBI" id="CHEBI:29105"/>
    </ligand>
</feature>
<reference evidence="3" key="1">
    <citation type="submission" date="2021-06" db="EMBL/GenBank/DDBJ databases">
        <authorList>
            <person name="Kallberg Y."/>
            <person name="Tangrot J."/>
            <person name="Rosling A."/>
        </authorList>
    </citation>
    <scope>NUCLEOTIDE SEQUENCE</scope>
    <source>
        <strain evidence="3">MT106</strain>
    </source>
</reference>
<feature type="binding site" evidence="1">
    <location>
        <position position="172"/>
    </location>
    <ligand>
        <name>Zn(2+)</name>
        <dbReference type="ChEBI" id="CHEBI:29105"/>
    </ligand>
</feature>
<evidence type="ECO:0000256" key="2">
    <source>
        <dbReference type="SAM" id="SignalP"/>
    </source>
</evidence>
<keyword evidence="1" id="KW-0479">Metal-binding</keyword>
<dbReference type="PANTHER" id="PTHR22599">
    <property type="entry name" value="MPS ONE BINDER KINASE ACTIVATOR-LIKE MOB"/>
    <property type="match status" value="1"/>
</dbReference>
<dbReference type="OrthoDB" id="8170117at2759"/>
<accession>A0A9N9FFD8</accession>
<dbReference type="InterPro" id="IPR036703">
    <property type="entry name" value="MOB_kinase_act_sf"/>
</dbReference>
<name>A0A9N9FFD8_9GLOM</name>
<gene>
    <name evidence="3" type="ORF">AGERDE_LOCUS5654</name>
</gene>
<protein>
    <submittedName>
        <fullName evidence="3">4402_t:CDS:1</fullName>
    </submittedName>
</protein>
<dbReference type="SUPFAM" id="SSF101152">
    <property type="entry name" value="Mob1/phocein"/>
    <property type="match status" value="1"/>
</dbReference>
<organism evidence="3 4">
    <name type="scientific">Ambispora gerdemannii</name>
    <dbReference type="NCBI Taxonomy" id="144530"/>
    <lineage>
        <taxon>Eukaryota</taxon>
        <taxon>Fungi</taxon>
        <taxon>Fungi incertae sedis</taxon>
        <taxon>Mucoromycota</taxon>
        <taxon>Glomeromycotina</taxon>
        <taxon>Glomeromycetes</taxon>
        <taxon>Archaeosporales</taxon>
        <taxon>Ambisporaceae</taxon>
        <taxon>Ambispora</taxon>
    </lineage>
</organism>
<comment type="caution">
    <text evidence="3">The sequence shown here is derived from an EMBL/GenBank/DDBJ whole genome shotgun (WGS) entry which is preliminary data.</text>
</comment>
<feature type="signal peptide" evidence="2">
    <location>
        <begin position="1"/>
        <end position="19"/>
    </location>
</feature>
<feature type="binding site" evidence="1">
    <location>
        <position position="177"/>
    </location>
    <ligand>
        <name>Zn(2+)</name>
        <dbReference type="ChEBI" id="CHEBI:29105"/>
    </ligand>
</feature>
<feature type="binding site" evidence="1">
    <location>
        <position position="97"/>
    </location>
    <ligand>
        <name>Zn(2+)</name>
        <dbReference type="ChEBI" id="CHEBI:29105"/>
    </ligand>
</feature>
<dbReference type="Gene3D" id="1.20.140.30">
    <property type="entry name" value="MOB kinase activator"/>
    <property type="match status" value="1"/>
</dbReference>
<dbReference type="EMBL" id="CAJVPL010000789">
    <property type="protein sequence ID" value="CAG8529782.1"/>
    <property type="molecule type" value="Genomic_DNA"/>
</dbReference>
<sequence>MSFLIGYTSLLLTLQVLEKLGRTKSRGSAKTPSSSRPLFLSPPFVNASLVKGSFKTIVVLPKYVDEDEWLAVNVFEFFNYLNLFYGSVTDFCTTSSCPSMSAGPGVEFYWIDHTRKSAKLSAPTYIDYVMTWIQNLLNDEATFPTKAGREFPSDFKQTIKQIFKQSFRVFAHIYHNHYDKILHLREEGHFNSLFAHFISFAKEFNLLDKKELGPLEELIEVMEANGHFS</sequence>
<dbReference type="InterPro" id="IPR005301">
    <property type="entry name" value="MOB_kinase_act_fam"/>
</dbReference>
<evidence type="ECO:0000313" key="3">
    <source>
        <dbReference type="EMBL" id="CAG8529782.1"/>
    </source>
</evidence>
<feature type="chain" id="PRO_5040143695" evidence="2">
    <location>
        <begin position="20"/>
        <end position="229"/>
    </location>
</feature>
<evidence type="ECO:0000313" key="4">
    <source>
        <dbReference type="Proteomes" id="UP000789831"/>
    </source>
</evidence>